<reference evidence="3" key="1">
    <citation type="submission" date="2021-05" db="EMBL/GenBank/DDBJ databases">
        <title>Complete genome sequence of the cellulolytic planctomycete Telmatocola sphagniphila SP2T and characterization of the first cellulase from planctomycetes.</title>
        <authorList>
            <person name="Rakitin A.L."/>
            <person name="Beletsky A.V."/>
            <person name="Naumoff D.G."/>
            <person name="Kulichevskaya I.S."/>
            <person name="Mardanov A.V."/>
            <person name="Ravin N.V."/>
            <person name="Dedysh S.N."/>
        </authorList>
    </citation>
    <scope>NUCLEOTIDE SEQUENCE</scope>
    <source>
        <strain evidence="3">SP2T</strain>
    </source>
</reference>
<evidence type="ECO:0000313" key="4">
    <source>
        <dbReference type="Proteomes" id="UP000676194"/>
    </source>
</evidence>
<keyword evidence="4" id="KW-1185">Reference proteome</keyword>
<keyword evidence="2" id="KW-1133">Transmembrane helix</keyword>
<keyword evidence="2" id="KW-0472">Membrane</keyword>
<accession>A0A8E6B837</accession>
<feature type="compositionally biased region" description="Basic and acidic residues" evidence="1">
    <location>
        <begin position="98"/>
        <end position="113"/>
    </location>
</feature>
<dbReference type="EMBL" id="CP074694">
    <property type="protein sequence ID" value="QVL33092.1"/>
    <property type="molecule type" value="Genomic_DNA"/>
</dbReference>
<dbReference type="AlphaFoldDB" id="A0A8E6B837"/>
<sequence length="220" mass="24150">MNLFLLADAVSRVGQIAINCFAVAGAFLVGNYAMASVLKVAGKFYFRKKLPDWACGWSRFASGIICAILAALILFGDGGYGLGGSGGGRPGGPGNDQHSVEKEEPSKEPEKKAAQLPVVVPEEVKNENRVKIIVLGGARPDEAYYLIENSREPISFDKLKDLLITRRRDAEKQLQRIDILVYKDTAYRESYLVKQLESWAKDNGLSVNFPPVASDNMPER</sequence>
<protein>
    <submittedName>
        <fullName evidence="3">Uncharacterized protein</fullName>
    </submittedName>
</protein>
<evidence type="ECO:0000256" key="1">
    <source>
        <dbReference type="SAM" id="MobiDB-lite"/>
    </source>
</evidence>
<proteinExistence type="predicted"/>
<feature type="compositionally biased region" description="Gly residues" evidence="1">
    <location>
        <begin position="85"/>
        <end position="94"/>
    </location>
</feature>
<feature type="region of interest" description="Disordered" evidence="1">
    <location>
        <begin position="85"/>
        <end position="115"/>
    </location>
</feature>
<feature type="transmembrane region" description="Helical" evidence="2">
    <location>
        <begin position="56"/>
        <end position="75"/>
    </location>
</feature>
<organism evidence="3 4">
    <name type="scientific">Telmatocola sphagniphila</name>
    <dbReference type="NCBI Taxonomy" id="1123043"/>
    <lineage>
        <taxon>Bacteria</taxon>
        <taxon>Pseudomonadati</taxon>
        <taxon>Planctomycetota</taxon>
        <taxon>Planctomycetia</taxon>
        <taxon>Gemmatales</taxon>
        <taxon>Gemmataceae</taxon>
    </lineage>
</organism>
<name>A0A8E6B837_9BACT</name>
<keyword evidence="2" id="KW-0812">Transmembrane</keyword>
<dbReference type="RefSeq" id="WP_213497982.1">
    <property type="nucleotide sequence ID" value="NZ_CP074694.1"/>
</dbReference>
<feature type="transmembrane region" description="Helical" evidence="2">
    <location>
        <begin position="16"/>
        <end position="35"/>
    </location>
</feature>
<gene>
    <name evidence="3" type="ORF">KIH39_04025</name>
</gene>
<evidence type="ECO:0000313" key="3">
    <source>
        <dbReference type="EMBL" id="QVL33092.1"/>
    </source>
</evidence>
<dbReference type="KEGG" id="tsph:KIH39_04025"/>
<evidence type="ECO:0000256" key="2">
    <source>
        <dbReference type="SAM" id="Phobius"/>
    </source>
</evidence>
<dbReference type="Proteomes" id="UP000676194">
    <property type="component" value="Chromosome"/>
</dbReference>